<feature type="domain" description="HTH cro/C1-type" evidence="3">
    <location>
        <begin position="7"/>
        <end position="61"/>
    </location>
</feature>
<name>A0A1D2KTI7_BROTH</name>
<dbReference type="SMART" id="SM00530">
    <property type="entry name" value="HTH_XRE"/>
    <property type="match status" value="1"/>
</dbReference>
<dbReference type="CDD" id="cd00093">
    <property type="entry name" value="HTH_XRE"/>
    <property type="match status" value="1"/>
</dbReference>
<dbReference type="RefSeq" id="WP_069119803.1">
    <property type="nucleotide sequence ID" value="NZ_CP023483.1"/>
</dbReference>
<evidence type="ECO:0000313" key="5">
    <source>
        <dbReference type="Proteomes" id="UP000243591"/>
    </source>
</evidence>
<accession>A0A1D2KTI7</accession>
<proteinExistence type="predicted"/>
<sequence>METSDKLRELRKRACLSQSELAKKINVTTQAVSKWECGKSYPDLFNLITLSNMYDVSLDELIKSDIKLQEKLTDTFNFKRMFIILLIALLSTLLLIYIGSSIISLVSNKTITTINWLFAGITYLFITIYFFVILKGRKIAFTKK</sequence>
<dbReference type="InterPro" id="IPR001387">
    <property type="entry name" value="Cro/C1-type_HTH"/>
</dbReference>
<dbReference type="Pfam" id="PF01381">
    <property type="entry name" value="HTH_3"/>
    <property type="match status" value="1"/>
</dbReference>
<evidence type="ECO:0000313" key="4">
    <source>
        <dbReference type="EMBL" id="ATF25999.1"/>
    </source>
</evidence>
<feature type="transmembrane region" description="Helical" evidence="2">
    <location>
        <begin position="113"/>
        <end position="134"/>
    </location>
</feature>
<dbReference type="KEGG" id="bths:CNY62_06045"/>
<dbReference type="PANTHER" id="PTHR46558">
    <property type="entry name" value="TRACRIPTIONAL REGULATORY PROTEIN-RELATED-RELATED"/>
    <property type="match status" value="1"/>
</dbReference>
<dbReference type="Proteomes" id="UP000243591">
    <property type="component" value="Chromosome"/>
</dbReference>
<feature type="transmembrane region" description="Helical" evidence="2">
    <location>
        <begin position="81"/>
        <end position="107"/>
    </location>
</feature>
<evidence type="ECO:0000256" key="2">
    <source>
        <dbReference type="SAM" id="Phobius"/>
    </source>
</evidence>
<dbReference type="PROSITE" id="PS50943">
    <property type="entry name" value="HTH_CROC1"/>
    <property type="match status" value="1"/>
</dbReference>
<evidence type="ECO:0000259" key="3">
    <source>
        <dbReference type="PROSITE" id="PS50943"/>
    </source>
</evidence>
<organism evidence="4 5">
    <name type="scientific">Brochothrix thermosphacta</name>
    <name type="common">Microbacterium thermosphactum</name>
    <dbReference type="NCBI Taxonomy" id="2756"/>
    <lineage>
        <taxon>Bacteria</taxon>
        <taxon>Bacillati</taxon>
        <taxon>Bacillota</taxon>
        <taxon>Bacilli</taxon>
        <taxon>Bacillales</taxon>
        <taxon>Listeriaceae</taxon>
        <taxon>Brochothrix</taxon>
    </lineage>
</organism>
<dbReference type="Gene3D" id="1.10.260.40">
    <property type="entry name" value="lambda repressor-like DNA-binding domains"/>
    <property type="match status" value="1"/>
</dbReference>
<dbReference type="PANTHER" id="PTHR46558:SF4">
    <property type="entry name" value="DNA-BIDING PHAGE PROTEIN"/>
    <property type="match status" value="1"/>
</dbReference>
<gene>
    <name evidence="4" type="ORF">CNY62_06045</name>
</gene>
<dbReference type="InterPro" id="IPR010982">
    <property type="entry name" value="Lambda_DNA-bd_dom_sf"/>
</dbReference>
<protein>
    <submittedName>
        <fullName evidence="4">XRE family transcriptional regulator</fullName>
    </submittedName>
</protein>
<keyword evidence="5" id="KW-1185">Reference proteome</keyword>
<dbReference type="AlphaFoldDB" id="A0A1D2KTI7"/>
<keyword evidence="2" id="KW-1133">Transmembrane helix</keyword>
<dbReference type="EMBL" id="CP023483">
    <property type="protein sequence ID" value="ATF25999.1"/>
    <property type="molecule type" value="Genomic_DNA"/>
</dbReference>
<reference evidence="4 5" key="1">
    <citation type="submission" date="2017-09" db="EMBL/GenBank/DDBJ databases">
        <title>Complete Genome Sequences of Two Strains of the Meat Spoilage Bacterium Brochothrix thermosphacta Isolated from Ground Chicken.</title>
        <authorList>
            <person name="Paoli G.C."/>
            <person name="Wijey C."/>
            <person name="Chen C.-Y."/>
            <person name="Nguyen L."/>
            <person name="Yan X."/>
            <person name="Irwin P.L."/>
        </authorList>
    </citation>
    <scope>NUCLEOTIDE SEQUENCE [LARGE SCALE GENOMIC DNA]</scope>
    <source>
        <strain evidence="4 5">BI</strain>
    </source>
</reference>
<dbReference type="GO" id="GO:0003677">
    <property type="term" value="F:DNA binding"/>
    <property type="evidence" value="ECO:0007669"/>
    <property type="project" value="UniProtKB-KW"/>
</dbReference>
<keyword evidence="1" id="KW-0238">DNA-binding</keyword>
<keyword evidence="2" id="KW-0812">Transmembrane</keyword>
<dbReference type="OrthoDB" id="9812495at2"/>
<keyword evidence="2" id="KW-0472">Membrane</keyword>
<dbReference type="SUPFAM" id="SSF47413">
    <property type="entry name" value="lambda repressor-like DNA-binding domains"/>
    <property type="match status" value="1"/>
</dbReference>
<evidence type="ECO:0000256" key="1">
    <source>
        <dbReference type="ARBA" id="ARBA00023125"/>
    </source>
</evidence>